<protein>
    <submittedName>
        <fullName evidence="3">GGDEF domain-containing protein</fullName>
    </submittedName>
</protein>
<dbReference type="InterPro" id="IPR050469">
    <property type="entry name" value="Diguanylate_Cyclase"/>
</dbReference>
<dbReference type="RefSeq" id="WP_256131839.1">
    <property type="nucleotide sequence ID" value="NZ_JANFXK010000007.1"/>
</dbReference>
<keyword evidence="1" id="KW-1133">Transmembrane helix</keyword>
<dbReference type="PANTHER" id="PTHR45138">
    <property type="entry name" value="REGULATORY COMPONENTS OF SENSORY TRANSDUCTION SYSTEM"/>
    <property type="match status" value="1"/>
</dbReference>
<evidence type="ECO:0000313" key="4">
    <source>
        <dbReference type="Proteomes" id="UP001524502"/>
    </source>
</evidence>
<organism evidence="3 4">
    <name type="scientific">Anaerovorax odorimutans</name>
    <dbReference type="NCBI Taxonomy" id="109327"/>
    <lineage>
        <taxon>Bacteria</taxon>
        <taxon>Bacillati</taxon>
        <taxon>Bacillota</taxon>
        <taxon>Clostridia</taxon>
        <taxon>Peptostreptococcales</taxon>
        <taxon>Anaerovoracaceae</taxon>
        <taxon>Anaerovorax</taxon>
    </lineage>
</organism>
<feature type="transmembrane region" description="Helical" evidence="1">
    <location>
        <begin position="74"/>
        <end position="94"/>
    </location>
</feature>
<dbReference type="InterPro" id="IPR000160">
    <property type="entry name" value="GGDEF_dom"/>
</dbReference>
<keyword evidence="1" id="KW-0472">Membrane</keyword>
<feature type="transmembrane region" description="Helical" evidence="1">
    <location>
        <begin position="6"/>
        <end position="27"/>
    </location>
</feature>
<dbReference type="Gene3D" id="3.30.70.270">
    <property type="match status" value="1"/>
</dbReference>
<feature type="transmembrane region" description="Helical" evidence="1">
    <location>
        <begin position="115"/>
        <end position="136"/>
    </location>
</feature>
<keyword evidence="1" id="KW-0812">Transmembrane</keyword>
<dbReference type="Proteomes" id="UP001524502">
    <property type="component" value="Unassembled WGS sequence"/>
</dbReference>
<feature type="transmembrane region" description="Helical" evidence="1">
    <location>
        <begin position="39"/>
        <end position="62"/>
    </location>
</feature>
<dbReference type="SMART" id="SM00267">
    <property type="entry name" value="GGDEF"/>
    <property type="match status" value="1"/>
</dbReference>
<dbReference type="InterPro" id="IPR029787">
    <property type="entry name" value="Nucleotide_cyclase"/>
</dbReference>
<dbReference type="CDD" id="cd01949">
    <property type="entry name" value="GGDEF"/>
    <property type="match status" value="1"/>
</dbReference>
<keyword evidence="4" id="KW-1185">Reference proteome</keyword>
<accession>A0ABT1RN98</accession>
<name>A0ABT1RN98_9FIRM</name>
<dbReference type="PROSITE" id="PS50887">
    <property type="entry name" value="GGDEF"/>
    <property type="match status" value="1"/>
</dbReference>
<dbReference type="PANTHER" id="PTHR45138:SF9">
    <property type="entry name" value="DIGUANYLATE CYCLASE DGCM-RELATED"/>
    <property type="match status" value="1"/>
</dbReference>
<evidence type="ECO:0000313" key="3">
    <source>
        <dbReference type="EMBL" id="MCQ4636645.1"/>
    </source>
</evidence>
<gene>
    <name evidence="3" type="ORF">NE619_07875</name>
</gene>
<dbReference type="Pfam" id="PF00990">
    <property type="entry name" value="GGDEF"/>
    <property type="match status" value="1"/>
</dbReference>
<dbReference type="InterPro" id="IPR043128">
    <property type="entry name" value="Rev_trsase/Diguanyl_cyclase"/>
</dbReference>
<reference evidence="3 4" key="1">
    <citation type="submission" date="2022-06" db="EMBL/GenBank/DDBJ databases">
        <title>Isolation of gut microbiota from human fecal samples.</title>
        <authorList>
            <person name="Pamer E.G."/>
            <person name="Barat B."/>
            <person name="Waligurski E."/>
            <person name="Medina S."/>
            <person name="Paddock L."/>
            <person name="Mostad J."/>
        </authorList>
    </citation>
    <scope>NUCLEOTIDE SEQUENCE [LARGE SCALE GENOMIC DNA]</scope>
    <source>
        <strain evidence="3 4">SL.3.17</strain>
    </source>
</reference>
<evidence type="ECO:0000259" key="2">
    <source>
        <dbReference type="PROSITE" id="PS50887"/>
    </source>
</evidence>
<sequence>MAAIALLGPPLPISLFVLGCLYYLSAVLSGRGRIYEAKLIGLISFLLFSSLLLMLIGAVSLVGQITIREICESFNIRTGLLLCINCIMSGAVLIGRPLLQLEFLELEHDRKQDNLFFGFLWCGLIYVLTDSVFCLLDIGPVVAILLIAGNVLLNCLIFLFFRQKWMIARARKLEEERIELAAERAREKIRKERLRKTLERDSLTGCFSRRYAVNYLQKLQKKQQLFSVVFIDLDGLKKVNDEQGHQEGDRMLLRFAEEMRARLNKEELLARIGGDEFLLIQPDIGLQASEKRMADLRAAISELEQPIFFSYGAACGGEDIETLIEEADLAMYRDKGRMKEGGDDK</sequence>
<evidence type="ECO:0000256" key="1">
    <source>
        <dbReference type="SAM" id="Phobius"/>
    </source>
</evidence>
<proteinExistence type="predicted"/>
<dbReference type="NCBIfam" id="TIGR00254">
    <property type="entry name" value="GGDEF"/>
    <property type="match status" value="1"/>
</dbReference>
<feature type="transmembrane region" description="Helical" evidence="1">
    <location>
        <begin position="142"/>
        <end position="161"/>
    </location>
</feature>
<comment type="caution">
    <text evidence="3">The sequence shown here is derived from an EMBL/GenBank/DDBJ whole genome shotgun (WGS) entry which is preliminary data.</text>
</comment>
<dbReference type="SUPFAM" id="SSF55073">
    <property type="entry name" value="Nucleotide cyclase"/>
    <property type="match status" value="1"/>
</dbReference>
<dbReference type="EMBL" id="JANFXK010000007">
    <property type="protein sequence ID" value="MCQ4636645.1"/>
    <property type="molecule type" value="Genomic_DNA"/>
</dbReference>
<feature type="domain" description="GGDEF" evidence="2">
    <location>
        <begin position="224"/>
        <end position="345"/>
    </location>
</feature>